<evidence type="ECO:0000256" key="1">
    <source>
        <dbReference type="SAM" id="MobiDB-lite"/>
    </source>
</evidence>
<feature type="compositionally biased region" description="Polar residues" evidence="1">
    <location>
        <begin position="116"/>
        <end position="125"/>
    </location>
</feature>
<feature type="compositionally biased region" description="Basic and acidic residues" evidence="1">
    <location>
        <begin position="87"/>
        <end position="98"/>
    </location>
</feature>
<dbReference type="PANTHER" id="PTHR37540">
    <property type="entry name" value="TRANSCRIPTION FACTOR (ACR-2), PUTATIVE-RELATED-RELATED"/>
    <property type="match status" value="1"/>
</dbReference>
<dbReference type="OrthoDB" id="3469225at2759"/>
<sequence>MADRLQWEQASRILPPQHQQPQLHTPQQQLNGRNVLSRTPSSSAKAPRSKPAASLDLQSFTFIDHDDDLASKRIKDAKARKAIRSHVMRDVRRRERLAGTKRTPKRDDRKVKSSAAVGTSHSSKSPNKHRGKDVSDDADAKDNNILLRGTSSASPPTSELSLMSRSPTTSTSTTKDSSYSPSYPSPRCQSSTWMFDPFGTLPGSNSDTSKLLDGLFKYFIHVLIPMTFPAEQRHPEDTRNKQALISSATISDPGSFYGYMGLCAAHRAIIQGKHSTLSAPLGKKTRVLHEPDYYIMKSLCITEMNKKMDSPKLALTDSAFDIVISLTSCALTIGDFDEAQIHIKGLKKMVEMRGGVSGPAFQGESARVLNNILTCDVLAAAGMMGKPVFPLTWDPQIIPPETRKRILPPPTSPLFNTAIQLCSNPILSEPLNKALGGLREVLFFEHASNCDSTSFTGLEHQIFNFRNHEIEHELLDYPYRMPQTEPNTKARDLNLHPLESVARIAAICHMCCSFVVSPPSSGLTQSVVKHLIEALERFKPEMLRTLQPSWLDLLAWAMFLGARNSLDQPTMPWFLQRLGEVAAVRGWREWLDVELVLQGYMYIPQLHGMKFRQIWEQATSGPVVMELAW</sequence>
<dbReference type="PANTHER" id="PTHR37540:SF5">
    <property type="entry name" value="TRANSCRIPTION FACTOR DOMAIN-CONTAINING PROTEIN"/>
    <property type="match status" value="1"/>
</dbReference>
<feature type="compositionally biased region" description="Low complexity" evidence="1">
    <location>
        <begin position="37"/>
        <end position="53"/>
    </location>
</feature>
<feature type="compositionally biased region" description="Basic and acidic residues" evidence="1">
    <location>
        <begin position="132"/>
        <end position="142"/>
    </location>
</feature>
<dbReference type="EMBL" id="PDNB01000185">
    <property type="protein sequence ID" value="PGH00503.1"/>
    <property type="molecule type" value="Genomic_DNA"/>
</dbReference>
<dbReference type="Pfam" id="PF11951">
    <property type="entry name" value="Fungal_trans_2"/>
    <property type="match status" value="1"/>
</dbReference>
<evidence type="ECO:0000313" key="3">
    <source>
        <dbReference type="Proteomes" id="UP000223968"/>
    </source>
</evidence>
<evidence type="ECO:0000313" key="2">
    <source>
        <dbReference type="EMBL" id="PGH00503.1"/>
    </source>
</evidence>
<organism evidence="2 3">
    <name type="scientific">Helicocarpus griseus UAMH5409</name>
    <dbReference type="NCBI Taxonomy" id="1447875"/>
    <lineage>
        <taxon>Eukaryota</taxon>
        <taxon>Fungi</taxon>
        <taxon>Dikarya</taxon>
        <taxon>Ascomycota</taxon>
        <taxon>Pezizomycotina</taxon>
        <taxon>Eurotiomycetes</taxon>
        <taxon>Eurotiomycetidae</taxon>
        <taxon>Onygenales</taxon>
        <taxon>Ajellomycetaceae</taxon>
        <taxon>Helicocarpus</taxon>
    </lineage>
</organism>
<accession>A0A2B7WV88</accession>
<dbReference type="InterPro" id="IPR021858">
    <property type="entry name" value="Fun_TF"/>
</dbReference>
<proteinExistence type="predicted"/>
<feature type="compositionally biased region" description="Polar residues" evidence="1">
    <location>
        <begin position="149"/>
        <end position="163"/>
    </location>
</feature>
<dbReference type="Proteomes" id="UP000223968">
    <property type="component" value="Unassembled WGS sequence"/>
</dbReference>
<reference evidence="2 3" key="1">
    <citation type="submission" date="2017-10" db="EMBL/GenBank/DDBJ databases">
        <title>Comparative genomics in systemic dimorphic fungi from Ajellomycetaceae.</title>
        <authorList>
            <person name="Munoz J.F."/>
            <person name="Mcewen J.G."/>
            <person name="Clay O.K."/>
            <person name="Cuomo C.A."/>
        </authorList>
    </citation>
    <scope>NUCLEOTIDE SEQUENCE [LARGE SCALE GENOMIC DNA]</scope>
    <source>
        <strain evidence="2 3">UAMH5409</strain>
    </source>
</reference>
<protein>
    <recommendedName>
        <fullName evidence="4">Tachykinin family protein</fullName>
    </recommendedName>
</protein>
<feature type="region of interest" description="Disordered" evidence="1">
    <location>
        <begin position="77"/>
        <end position="187"/>
    </location>
</feature>
<name>A0A2B7WV88_9EURO</name>
<gene>
    <name evidence="2" type="ORF">AJ79_08194</name>
</gene>
<feature type="compositionally biased region" description="Low complexity" evidence="1">
    <location>
        <begin position="14"/>
        <end position="30"/>
    </location>
</feature>
<keyword evidence="3" id="KW-1185">Reference proteome</keyword>
<feature type="region of interest" description="Disordered" evidence="1">
    <location>
        <begin position="1"/>
        <end position="53"/>
    </location>
</feature>
<feature type="compositionally biased region" description="Low complexity" evidence="1">
    <location>
        <begin position="164"/>
        <end position="187"/>
    </location>
</feature>
<evidence type="ECO:0008006" key="4">
    <source>
        <dbReference type="Google" id="ProtNLM"/>
    </source>
</evidence>
<comment type="caution">
    <text evidence="2">The sequence shown here is derived from an EMBL/GenBank/DDBJ whole genome shotgun (WGS) entry which is preliminary data.</text>
</comment>
<dbReference type="AlphaFoldDB" id="A0A2B7WV88"/>